<name>A0A6G0TML8_APHGL</name>
<comment type="caution">
    <text evidence="1">The sequence shown here is derived from an EMBL/GenBank/DDBJ whole genome shotgun (WGS) entry which is preliminary data.</text>
</comment>
<sequence length="188" mass="21901">MRREEPAMCLTCREPLTVKQLLIHCRIHIDTRQNLKLPDNLFEALSPTHDNTNKIITFLKLTDIIKNFTTKNLFQKIPSSFALCTFFLCLRSLSFLENSLGHSGHTNCGFLPHSKSRCLRRPPLKRNIEYLNNLLHEGNGKYINLVIITEYLNKDELKHKKFSFNLNITGLTMCFDFKQGKRYITISI</sequence>
<reference evidence="1 2" key="1">
    <citation type="submission" date="2019-08" db="EMBL/GenBank/DDBJ databases">
        <title>The genome of the soybean aphid Biotype 1, its phylome, world population structure and adaptation to the North American continent.</title>
        <authorList>
            <person name="Giordano R."/>
            <person name="Donthu R.K."/>
            <person name="Hernandez A.G."/>
            <person name="Wright C.L."/>
            <person name="Zimin A.V."/>
        </authorList>
    </citation>
    <scope>NUCLEOTIDE SEQUENCE [LARGE SCALE GENOMIC DNA]</scope>
    <source>
        <tissue evidence="1">Whole aphids</tissue>
    </source>
</reference>
<proteinExistence type="predicted"/>
<dbReference type="OrthoDB" id="6637038at2759"/>
<dbReference type="EMBL" id="VYZN01000027">
    <property type="protein sequence ID" value="KAE9534983.1"/>
    <property type="molecule type" value="Genomic_DNA"/>
</dbReference>
<protein>
    <submittedName>
        <fullName evidence="1">Uncharacterized protein</fullName>
    </submittedName>
</protein>
<dbReference type="Proteomes" id="UP000475862">
    <property type="component" value="Unassembled WGS sequence"/>
</dbReference>
<evidence type="ECO:0000313" key="2">
    <source>
        <dbReference type="Proteomes" id="UP000475862"/>
    </source>
</evidence>
<keyword evidence="2" id="KW-1185">Reference proteome</keyword>
<evidence type="ECO:0000313" key="1">
    <source>
        <dbReference type="EMBL" id="KAE9534983.1"/>
    </source>
</evidence>
<organism evidence="1 2">
    <name type="scientific">Aphis glycines</name>
    <name type="common">Soybean aphid</name>
    <dbReference type="NCBI Taxonomy" id="307491"/>
    <lineage>
        <taxon>Eukaryota</taxon>
        <taxon>Metazoa</taxon>
        <taxon>Ecdysozoa</taxon>
        <taxon>Arthropoda</taxon>
        <taxon>Hexapoda</taxon>
        <taxon>Insecta</taxon>
        <taxon>Pterygota</taxon>
        <taxon>Neoptera</taxon>
        <taxon>Paraneoptera</taxon>
        <taxon>Hemiptera</taxon>
        <taxon>Sternorrhyncha</taxon>
        <taxon>Aphidomorpha</taxon>
        <taxon>Aphidoidea</taxon>
        <taxon>Aphididae</taxon>
        <taxon>Aphidini</taxon>
        <taxon>Aphis</taxon>
        <taxon>Aphis</taxon>
    </lineage>
</organism>
<gene>
    <name evidence="1" type="ORF">AGLY_008275</name>
</gene>
<accession>A0A6G0TML8</accession>
<dbReference type="AlphaFoldDB" id="A0A6G0TML8"/>